<dbReference type="Gene3D" id="3.30.450.40">
    <property type="match status" value="1"/>
</dbReference>
<dbReference type="GO" id="GO:0005886">
    <property type="term" value="C:plasma membrane"/>
    <property type="evidence" value="ECO:0007669"/>
    <property type="project" value="TreeGrafter"/>
</dbReference>
<keyword evidence="7" id="KW-0547">Nucleotide-binding</keyword>
<evidence type="ECO:0000256" key="8">
    <source>
        <dbReference type="ARBA" id="ARBA00022777"/>
    </source>
</evidence>
<dbReference type="InterPro" id="IPR036890">
    <property type="entry name" value="HATPase_C_sf"/>
</dbReference>
<dbReference type="SUPFAM" id="SSF47384">
    <property type="entry name" value="Homodimeric domain of signal transducing histidine kinase"/>
    <property type="match status" value="1"/>
</dbReference>
<evidence type="ECO:0000313" key="15">
    <source>
        <dbReference type="EMBL" id="MBC8570312.1"/>
    </source>
</evidence>
<dbReference type="Gene3D" id="1.10.287.130">
    <property type="match status" value="1"/>
</dbReference>
<protein>
    <recommendedName>
        <fullName evidence="3">histidine kinase</fullName>
        <ecNumber evidence="3">2.7.13.3</ecNumber>
    </recommendedName>
</protein>
<name>A0A926EEL6_9FIRM</name>
<dbReference type="GO" id="GO:0000155">
    <property type="term" value="F:phosphorelay sensor kinase activity"/>
    <property type="evidence" value="ECO:0007669"/>
    <property type="project" value="InterPro"/>
</dbReference>
<dbReference type="Pfam" id="PF00512">
    <property type="entry name" value="HisKA"/>
    <property type="match status" value="1"/>
</dbReference>
<dbReference type="InterPro" id="IPR052023">
    <property type="entry name" value="Histidine_kinase_KdpD"/>
</dbReference>
<dbReference type="SUPFAM" id="SSF55874">
    <property type="entry name" value="ATPase domain of HSP90 chaperone/DNA topoisomerase II/histidine kinase"/>
    <property type="match status" value="1"/>
</dbReference>
<organism evidence="15 16">
    <name type="scientific">Zongyangia hominis</name>
    <dbReference type="NCBI Taxonomy" id="2763677"/>
    <lineage>
        <taxon>Bacteria</taxon>
        <taxon>Bacillati</taxon>
        <taxon>Bacillota</taxon>
        <taxon>Clostridia</taxon>
        <taxon>Eubacteriales</taxon>
        <taxon>Oscillospiraceae</taxon>
        <taxon>Zongyangia</taxon>
    </lineage>
</organism>
<dbReference type="Gene3D" id="1.20.120.620">
    <property type="entry name" value="Backbone structure of the membrane domain of e. Coli histidine kinase receptor kdpd"/>
    <property type="match status" value="1"/>
</dbReference>
<dbReference type="PANTHER" id="PTHR45569">
    <property type="entry name" value="SENSOR PROTEIN KDPD"/>
    <property type="match status" value="1"/>
</dbReference>
<dbReference type="Gene3D" id="3.30.565.10">
    <property type="entry name" value="Histidine kinase-like ATPase, C-terminal domain"/>
    <property type="match status" value="1"/>
</dbReference>
<dbReference type="EC" id="2.7.13.3" evidence="3"/>
<comment type="subcellular location">
    <subcellularLocation>
        <location evidence="2">Membrane</location>
        <topology evidence="2">Multi-pass membrane protein</topology>
    </subcellularLocation>
</comment>
<dbReference type="RefSeq" id="WP_262397408.1">
    <property type="nucleotide sequence ID" value="NZ_JACRTC010000003.1"/>
</dbReference>
<dbReference type="SMART" id="SM00387">
    <property type="entry name" value="HATPase_c"/>
    <property type="match status" value="1"/>
</dbReference>
<dbReference type="InterPro" id="IPR005467">
    <property type="entry name" value="His_kinase_dom"/>
</dbReference>
<dbReference type="Pfam" id="PF02518">
    <property type="entry name" value="HATPase_c"/>
    <property type="match status" value="1"/>
</dbReference>
<evidence type="ECO:0000256" key="11">
    <source>
        <dbReference type="ARBA" id="ARBA00023012"/>
    </source>
</evidence>
<dbReference type="InterPro" id="IPR038318">
    <property type="entry name" value="KdpD_sf"/>
</dbReference>
<dbReference type="InterPro" id="IPR029016">
    <property type="entry name" value="GAF-like_dom_sf"/>
</dbReference>
<comment type="catalytic activity">
    <reaction evidence="1">
        <text>ATP + protein L-histidine = ADP + protein N-phospho-L-histidine.</text>
        <dbReference type="EC" id="2.7.13.3"/>
    </reaction>
</comment>
<dbReference type="InterPro" id="IPR025201">
    <property type="entry name" value="KdpD_TM"/>
</dbReference>
<dbReference type="InterPro" id="IPR004358">
    <property type="entry name" value="Sig_transdc_His_kin-like_C"/>
</dbReference>
<comment type="caution">
    <text evidence="15">The sequence shown here is derived from an EMBL/GenBank/DDBJ whole genome shotgun (WGS) entry which is preliminary data.</text>
</comment>
<evidence type="ECO:0000256" key="10">
    <source>
        <dbReference type="ARBA" id="ARBA00022989"/>
    </source>
</evidence>
<dbReference type="EMBL" id="JACRTC010000003">
    <property type="protein sequence ID" value="MBC8570312.1"/>
    <property type="molecule type" value="Genomic_DNA"/>
</dbReference>
<evidence type="ECO:0000256" key="2">
    <source>
        <dbReference type="ARBA" id="ARBA00004141"/>
    </source>
</evidence>
<gene>
    <name evidence="15" type="ORF">H8709_05660</name>
</gene>
<dbReference type="InterPro" id="IPR036097">
    <property type="entry name" value="HisK_dim/P_sf"/>
</dbReference>
<keyword evidence="5" id="KW-0808">Transferase</keyword>
<dbReference type="PANTHER" id="PTHR45569:SF1">
    <property type="entry name" value="SENSOR PROTEIN KDPD"/>
    <property type="match status" value="1"/>
</dbReference>
<dbReference type="SUPFAM" id="SSF55781">
    <property type="entry name" value="GAF domain-like"/>
    <property type="match status" value="1"/>
</dbReference>
<evidence type="ECO:0000259" key="14">
    <source>
        <dbReference type="PROSITE" id="PS50109"/>
    </source>
</evidence>
<evidence type="ECO:0000256" key="6">
    <source>
        <dbReference type="ARBA" id="ARBA00022692"/>
    </source>
</evidence>
<evidence type="ECO:0000256" key="7">
    <source>
        <dbReference type="ARBA" id="ARBA00022741"/>
    </source>
</evidence>
<accession>A0A926EEL6</accession>
<feature type="domain" description="Histidine kinase" evidence="14">
    <location>
        <begin position="315"/>
        <end position="532"/>
    </location>
</feature>
<dbReference type="SMART" id="SM00388">
    <property type="entry name" value="HisKA"/>
    <property type="match status" value="1"/>
</dbReference>
<keyword evidence="6 13" id="KW-0812">Transmembrane</keyword>
<reference evidence="15" key="1">
    <citation type="submission" date="2020-08" db="EMBL/GenBank/DDBJ databases">
        <title>Genome public.</title>
        <authorList>
            <person name="Liu C."/>
            <person name="Sun Q."/>
        </authorList>
    </citation>
    <scope>NUCLEOTIDE SEQUENCE</scope>
    <source>
        <strain evidence="15">NSJ-54</strain>
    </source>
</reference>
<dbReference type="PRINTS" id="PR00344">
    <property type="entry name" value="BCTRLSENSOR"/>
</dbReference>
<dbReference type="CDD" id="cd00082">
    <property type="entry name" value="HisKA"/>
    <property type="match status" value="1"/>
</dbReference>
<feature type="transmembrane region" description="Helical" evidence="13">
    <location>
        <begin position="83"/>
        <end position="102"/>
    </location>
</feature>
<dbReference type="CDD" id="cd00075">
    <property type="entry name" value="HATPase"/>
    <property type="match status" value="1"/>
</dbReference>
<dbReference type="AlphaFoldDB" id="A0A926EEL6"/>
<feature type="transmembrane region" description="Helical" evidence="13">
    <location>
        <begin position="114"/>
        <end position="135"/>
    </location>
</feature>
<dbReference type="Pfam" id="PF13493">
    <property type="entry name" value="DUF4118"/>
    <property type="match status" value="1"/>
</dbReference>
<evidence type="ECO:0000256" key="4">
    <source>
        <dbReference type="ARBA" id="ARBA00022553"/>
    </source>
</evidence>
<keyword evidence="10 13" id="KW-1133">Transmembrane helix</keyword>
<sequence>MGERQGKGRGFGRRETLPFSGGPVEKDYLPGINLEDTGKLLFIMALATLLGLGFEHLGFSKAIIMALYILGVLLISTQCSGRGYGAASSLIAVLAFNFFFTVPRFTFVAQGAEYPVTFIIMFIISLITSTLTLRVRRQARAQARSAHRMAVLLDTSQKLQRAASLDDIVEVSSAQLCRLLDRTIVFYPVSDAALARPVLLSPAGVEEAPGGLLSAEEEKTAARVLGSQEPAGRTTEVCPGAMAYYFPVCSGDQVLAVVGVVLGEGEQVDPMDLSLLQGLQSEIGFALEKYRLGEIQKEISMQAERERLRSNLLRAISHDLRTPLTSISGNASILLSDGARFEEGARHKIYGDIYDDAMWLISLVENLLSVTHIDNGTMEIRRQPELCEEIVAEALRHLSRQAGEHHIAVDIPDSLLMVPADAGLMVQVIINIVNNAIKYTPAGSAITVSARREGEKAVFEVADTGGGISDRDKARLFDMFFTIDNNRGDSRRGLGLGLSLCKSIVEAHGGEIYVKDNLPHGTVIGFTLQAEEAFSNA</sequence>
<dbReference type="InterPro" id="IPR003661">
    <property type="entry name" value="HisK_dim/P_dom"/>
</dbReference>
<dbReference type="Proteomes" id="UP000660861">
    <property type="component" value="Unassembled WGS sequence"/>
</dbReference>
<dbReference type="FunFam" id="3.30.565.10:FF:000006">
    <property type="entry name" value="Sensor histidine kinase WalK"/>
    <property type="match status" value="1"/>
</dbReference>
<dbReference type="InterPro" id="IPR003594">
    <property type="entry name" value="HATPase_dom"/>
</dbReference>
<keyword evidence="4" id="KW-0597">Phosphoprotein</keyword>
<dbReference type="PROSITE" id="PS50109">
    <property type="entry name" value="HIS_KIN"/>
    <property type="match status" value="1"/>
</dbReference>
<feature type="transmembrane region" description="Helical" evidence="13">
    <location>
        <begin position="40"/>
        <end position="71"/>
    </location>
</feature>
<keyword evidence="9" id="KW-0067">ATP-binding</keyword>
<evidence type="ECO:0000256" key="3">
    <source>
        <dbReference type="ARBA" id="ARBA00012438"/>
    </source>
</evidence>
<evidence type="ECO:0000256" key="13">
    <source>
        <dbReference type="SAM" id="Phobius"/>
    </source>
</evidence>
<evidence type="ECO:0000256" key="9">
    <source>
        <dbReference type="ARBA" id="ARBA00022840"/>
    </source>
</evidence>
<evidence type="ECO:0000256" key="5">
    <source>
        <dbReference type="ARBA" id="ARBA00022679"/>
    </source>
</evidence>
<evidence type="ECO:0000256" key="12">
    <source>
        <dbReference type="ARBA" id="ARBA00023136"/>
    </source>
</evidence>
<keyword evidence="8" id="KW-0418">Kinase</keyword>
<keyword evidence="16" id="KW-1185">Reference proteome</keyword>
<dbReference type="GO" id="GO:0005524">
    <property type="term" value="F:ATP binding"/>
    <property type="evidence" value="ECO:0007669"/>
    <property type="project" value="UniProtKB-KW"/>
</dbReference>
<keyword evidence="11" id="KW-0902">Two-component regulatory system</keyword>
<evidence type="ECO:0000313" key="16">
    <source>
        <dbReference type="Proteomes" id="UP000660861"/>
    </source>
</evidence>
<keyword evidence="12 13" id="KW-0472">Membrane</keyword>
<evidence type="ECO:0000256" key="1">
    <source>
        <dbReference type="ARBA" id="ARBA00000085"/>
    </source>
</evidence>
<proteinExistence type="predicted"/>